<keyword evidence="5" id="KW-0819">tRNA processing</keyword>
<dbReference type="Pfam" id="PF13691">
    <property type="entry name" value="Lactamase_B_4"/>
    <property type="match status" value="1"/>
</dbReference>
<evidence type="ECO:0000256" key="1">
    <source>
        <dbReference type="ARBA" id="ARBA00000402"/>
    </source>
</evidence>
<keyword evidence="10" id="KW-0862">Zinc</keyword>
<dbReference type="RefSeq" id="XP_014673631.1">
    <property type="nucleotide sequence ID" value="XM_014818145.1"/>
</dbReference>
<dbReference type="Gene3D" id="3.60.15.10">
    <property type="entry name" value="Ribonuclease Z/Hydroxyacylglutathione hydrolase-like"/>
    <property type="match status" value="1"/>
</dbReference>
<dbReference type="SUPFAM" id="SSF56281">
    <property type="entry name" value="Metallo-hydrolase/oxidoreductase"/>
    <property type="match status" value="1"/>
</dbReference>
<keyword evidence="9" id="KW-0378">Hydrolase</keyword>
<organism evidence="12 13">
    <name type="scientific">Priapulus caudatus</name>
    <name type="common">Priapulid worm</name>
    <dbReference type="NCBI Taxonomy" id="37621"/>
    <lineage>
        <taxon>Eukaryota</taxon>
        <taxon>Metazoa</taxon>
        <taxon>Ecdysozoa</taxon>
        <taxon>Scalidophora</taxon>
        <taxon>Priapulida</taxon>
        <taxon>Priapulimorpha</taxon>
        <taxon>Priapulimorphida</taxon>
        <taxon>Priapulidae</taxon>
        <taxon>Priapulus</taxon>
    </lineage>
</organism>
<evidence type="ECO:0000256" key="10">
    <source>
        <dbReference type="ARBA" id="ARBA00022833"/>
    </source>
</evidence>
<evidence type="ECO:0000256" key="5">
    <source>
        <dbReference type="ARBA" id="ARBA00022694"/>
    </source>
</evidence>
<dbReference type="InterPro" id="IPR036866">
    <property type="entry name" value="RibonucZ/Hydroxyglut_hydro"/>
</dbReference>
<gene>
    <name evidence="13" type="primary">LOC106813902</name>
</gene>
<evidence type="ECO:0000256" key="9">
    <source>
        <dbReference type="ARBA" id="ARBA00022801"/>
    </source>
</evidence>
<feature type="domain" description="tRNase Z endonuclease" evidence="11">
    <location>
        <begin position="14"/>
        <end position="61"/>
    </location>
</feature>
<comment type="similarity">
    <text evidence="3">Belongs to the RNase Z family.</text>
</comment>
<evidence type="ECO:0000259" key="11">
    <source>
        <dbReference type="Pfam" id="PF13691"/>
    </source>
</evidence>
<dbReference type="Proteomes" id="UP000695022">
    <property type="component" value="Unplaced"/>
</dbReference>
<evidence type="ECO:0000313" key="13">
    <source>
        <dbReference type="RefSeq" id="XP_014673631.1"/>
    </source>
</evidence>
<evidence type="ECO:0000256" key="6">
    <source>
        <dbReference type="ARBA" id="ARBA00022722"/>
    </source>
</evidence>
<dbReference type="PANTHER" id="PTHR12553">
    <property type="entry name" value="ZINC PHOSPHODIESTERASE ELAC PROTEIN 2"/>
    <property type="match status" value="1"/>
</dbReference>
<dbReference type="InterPro" id="IPR027794">
    <property type="entry name" value="tRNase_Z_dom"/>
</dbReference>
<name>A0ABM1EN60_PRICU</name>
<comment type="cofactor">
    <cofactor evidence="2">
        <name>Zn(2+)</name>
        <dbReference type="ChEBI" id="CHEBI:29105"/>
    </cofactor>
</comment>
<protein>
    <recommendedName>
        <fullName evidence="4">ribonuclease Z</fullName>
        <ecNumber evidence="4">3.1.26.11</ecNumber>
    </recommendedName>
</protein>
<keyword evidence="6" id="KW-0540">Nuclease</keyword>
<evidence type="ECO:0000256" key="4">
    <source>
        <dbReference type="ARBA" id="ARBA00012477"/>
    </source>
</evidence>
<dbReference type="InterPro" id="IPR047151">
    <property type="entry name" value="RNZ2-like"/>
</dbReference>
<evidence type="ECO:0000256" key="3">
    <source>
        <dbReference type="ARBA" id="ARBA00007823"/>
    </source>
</evidence>
<evidence type="ECO:0000256" key="8">
    <source>
        <dbReference type="ARBA" id="ARBA00022759"/>
    </source>
</evidence>
<keyword evidence="8" id="KW-0255">Endonuclease</keyword>
<keyword evidence="7" id="KW-0479">Metal-binding</keyword>
<keyword evidence="12" id="KW-1185">Reference proteome</keyword>
<sequence>MQVLGNGSRGCPKSIFLFSDFNRYMFNCGEGTQRLATEHRVKLSRLEHLFCTYRCWENIGGLPGMALTLRDIGVPKIVIHGPPGLQKLFIMTKGFMMTKDMNIEKRTYTDEPFTDNMMTVNYVPIFGAFRNMPAPSDSDNEAEAAPSEDYYAYQNKYVAKGNLPKNTEDTQTTKQNFQLEPEPDREVAVAFVCKPHVRPGQLDFEKCVKYKIPPGPLLGQLKQGQDVVLTDGTVVKSEDVTAPDQPGRVFIGYSMTACIKINNDKYRKETLAMTGAREQLEQLGQTMEDLSVPTSSGRAEEKETEEYPEVVFLGTGSCIPNKARNVSAIITHVSFHRVSAAGLWVKAPTGSSGPFSNMDRIAGSTETDCGSLSPTLQSTTHYEYRPLHKLED</sequence>
<reference evidence="13" key="1">
    <citation type="submission" date="2025-08" db="UniProtKB">
        <authorList>
            <consortium name="RefSeq"/>
        </authorList>
    </citation>
    <scope>IDENTIFICATION</scope>
</reference>
<comment type="catalytic activity">
    <reaction evidence="1">
        <text>Endonucleolytic cleavage of RNA, removing extra 3' nucleotides from tRNA precursor, generating 3' termini of tRNAs. A 3'-hydroxy group is left at the tRNA terminus and a 5'-phosphoryl group is left at the trailer molecule.</text>
        <dbReference type="EC" id="3.1.26.11"/>
    </reaction>
</comment>
<evidence type="ECO:0000256" key="7">
    <source>
        <dbReference type="ARBA" id="ARBA00022723"/>
    </source>
</evidence>
<dbReference type="EC" id="3.1.26.11" evidence="4"/>
<evidence type="ECO:0000313" key="12">
    <source>
        <dbReference type="Proteomes" id="UP000695022"/>
    </source>
</evidence>
<dbReference type="GeneID" id="106813902"/>
<evidence type="ECO:0000256" key="2">
    <source>
        <dbReference type="ARBA" id="ARBA00001947"/>
    </source>
</evidence>
<proteinExistence type="inferred from homology"/>
<accession>A0ABM1EN60</accession>
<dbReference type="PANTHER" id="PTHR12553:SF49">
    <property type="entry name" value="ZINC PHOSPHODIESTERASE ELAC PROTEIN 2"/>
    <property type="match status" value="1"/>
</dbReference>